<dbReference type="InterPro" id="IPR003594">
    <property type="entry name" value="HATPase_dom"/>
</dbReference>
<dbReference type="InterPro" id="IPR000700">
    <property type="entry name" value="PAS-assoc_C"/>
</dbReference>
<dbReference type="InterPro" id="IPR011006">
    <property type="entry name" value="CheY-like_superfamily"/>
</dbReference>
<keyword evidence="3 4" id="KW-0597">Phosphoprotein</keyword>
<dbReference type="InterPro" id="IPR000014">
    <property type="entry name" value="PAS"/>
</dbReference>
<dbReference type="CDD" id="cd00082">
    <property type="entry name" value="HisKA"/>
    <property type="match status" value="1"/>
</dbReference>
<organism evidence="11 12">
    <name type="scientific">Geobacter anodireducens</name>
    <dbReference type="NCBI Taxonomy" id="1340425"/>
    <lineage>
        <taxon>Bacteria</taxon>
        <taxon>Pseudomonadati</taxon>
        <taxon>Thermodesulfobacteriota</taxon>
        <taxon>Desulfuromonadia</taxon>
        <taxon>Geobacterales</taxon>
        <taxon>Geobacteraceae</taxon>
        <taxon>Geobacter</taxon>
    </lineage>
</organism>
<dbReference type="SUPFAM" id="SSF47384">
    <property type="entry name" value="Homodimeric domain of signal transducing histidine kinase"/>
    <property type="match status" value="1"/>
</dbReference>
<dbReference type="PRINTS" id="PR00344">
    <property type="entry name" value="BCTRLSENSOR"/>
</dbReference>
<dbReference type="Gene3D" id="1.10.287.130">
    <property type="match status" value="1"/>
</dbReference>
<sequence length="924" mass="102827">MITQVGRINRYALFVSIFWTAVIACAFGWLSYQQWNNALDVARAEARATFEKDTLYRKWAADHGGLYVPATDRTPPSPYLAHIPERDVRTPSGRLLTLINPAYMTREVFQLANREKALVRGHITSLRPLNPANEPDPWEERALRAFERGEGEISGLQIMDGQRHMRLIQPFVVEERCLKCHAFQGYAVGQVRGGVSVSVPLAEYSGFTGRLVAGGAAAHGIIWLLGLGMIEAGRRALSRSSQELQKSEERYRTVADYTADWEYWLTPDGRFEYVSPSCRNVCGYTQEEFYRDPSLLERIIHPASWQRYNDHWHAESATGYPEPIDFPIITRDGQERWISHVCRTVYGGDGTVIGRRVSNRDITDRKRAEDLLQEQTVQLEQEVTERQAAQESLQEQAVVLEEEIAERINAEETIRQSEEKFFRAFQLAPLMMTISDIEDGAFLEVNDKFVELSGYTREEAIGATSARLGLITAGDRARFLELLAREGRVSEFALKVHTREGRVLNCSYFGELITVSGRTRLLSIVLDVTEHAQLEEQLRHSQKLEAVGRLAGGIAHDFNNILTVIMGCGTILKMDGTLADRQNEMLGQIIRSAERAAQLTRGLLAFSRRQVIKPQNVDLDEIVRGVQKFLGRVIGEDIQFKSIFNGAGLTVSADSGQIEQVLINMAANARDAMPRGGLLTIETALEQVDAPFVKSQDNAQPGPYAVISVSDTGTGMDEETLKRLFEPFFTTKDVGKGTGLGMAIAYGIVKQHNGFVTVASEEGNGTTFKVYLPIVEERAAELAAGAAPARPRGGSETILVAEDDESVRATVNDTLGRFGYDVILAVDGEDAVAQFAARQDRIKLVVMDMIMPKMSGKRAYEEIRKLKPGVKVLFFSGYTTDFIRSRGDLDDGVELLNKPVAPLELVTKVRELLDSAQRPGEASP</sequence>
<feature type="domain" description="Response regulatory" evidence="8">
    <location>
        <begin position="797"/>
        <end position="913"/>
    </location>
</feature>
<evidence type="ECO:0000256" key="2">
    <source>
        <dbReference type="ARBA" id="ARBA00012438"/>
    </source>
</evidence>
<keyword evidence="12" id="KW-1185">Reference proteome</keyword>
<feature type="domain" description="PAC" evidence="10">
    <location>
        <begin position="322"/>
        <end position="374"/>
    </location>
</feature>
<dbReference type="InterPro" id="IPR001789">
    <property type="entry name" value="Sig_transdc_resp-reg_receiver"/>
</dbReference>
<dbReference type="InterPro" id="IPR004358">
    <property type="entry name" value="Sig_transdc_His_kin-like_C"/>
</dbReference>
<dbReference type="SUPFAM" id="SSF55874">
    <property type="entry name" value="ATPase domain of HSP90 chaperone/DNA topoisomerase II/histidine kinase"/>
    <property type="match status" value="1"/>
</dbReference>
<dbReference type="Gene3D" id="3.30.450.20">
    <property type="entry name" value="PAS domain"/>
    <property type="match status" value="2"/>
</dbReference>
<dbReference type="PROSITE" id="PS50109">
    <property type="entry name" value="HIS_KIN"/>
    <property type="match status" value="1"/>
</dbReference>
<keyword evidence="6" id="KW-0472">Membrane</keyword>
<gene>
    <name evidence="11" type="ORF">IIE05_02780</name>
</gene>
<dbReference type="InterPro" id="IPR035965">
    <property type="entry name" value="PAS-like_dom_sf"/>
</dbReference>
<dbReference type="SMART" id="SM00388">
    <property type="entry name" value="HisKA"/>
    <property type="match status" value="1"/>
</dbReference>
<dbReference type="Pfam" id="PF08447">
    <property type="entry name" value="PAS_3"/>
    <property type="match status" value="1"/>
</dbReference>
<dbReference type="PANTHER" id="PTHR43065">
    <property type="entry name" value="SENSOR HISTIDINE KINASE"/>
    <property type="match status" value="1"/>
</dbReference>
<feature type="modified residue" description="4-aspartylphosphate" evidence="4">
    <location>
        <position position="848"/>
    </location>
</feature>
<dbReference type="Pfam" id="PF00072">
    <property type="entry name" value="Response_reg"/>
    <property type="match status" value="1"/>
</dbReference>
<feature type="transmembrane region" description="Helical" evidence="6">
    <location>
        <begin position="12"/>
        <end position="32"/>
    </location>
</feature>
<name>A0ABR9NRL9_9BACT</name>
<dbReference type="PROSITE" id="PS51257">
    <property type="entry name" value="PROKAR_LIPOPROTEIN"/>
    <property type="match status" value="1"/>
</dbReference>
<evidence type="ECO:0000259" key="10">
    <source>
        <dbReference type="PROSITE" id="PS50113"/>
    </source>
</evidence>
<dbReference type="SUPFAM" id="SSF52172">
    <property type="entry name" value="CheY-like"/>
    <property type="match status" value="1"/>
</dbReference>
<dbReference type="PANTHER" id="PTHR43065:SF42">
    <property type="entry name" value="TWO-COMPONENT SENSOR PPRA"/>
    <property type="match status" value="1"/>
</dbReference>
<evidence type="ECO:0000259" key="7">
    <source>
        <dbReference type="PROSITE" id="PS50109"/>
    </source>
</evidence>
<dbReference type="RefSeq" id="WP_052269435.1">
    <property type="nucleotide sequence ID" value="NZ_JADBFD010000003.1"/>
</dbReference>
<dbReference type="Gene3D" id="3.40.50.2300">
    <property type="match status" value="1"/>
</dbReference>
<dbReference type="InterPro" id="IPR003661">
    <property type="entry name" value="HisK_dim/P_dom"/>
</dbReference>
<reference evidence="11 12" key="1">
    <citation type="submission" date="2020-10" db="EMBL/GenBank/DDBJ databases">
        <title>Investigation of anaerobic biodegradation of phenanthrene by a sulfate-dependent Geobacter anodireducens strain PheS2.</title>
        <authorList>
            <person name="Zhang Z."/>
        </authorList>
    </citation>
    <scope>NUCLEOTIDE SEQUENCE [LARGE SCALE GENOMIC DNA]</scope>
    <source>
        <strain evidence="11 12">PheS2</strain>
    </source>
</reference>
<feature type="domain" description="Histidine kinase" evidence="7">
    <location>
        <begin position="553"/>
        <end position="776"/>
    </location>
</feature>
<dbReference type="Gene3D" id="3.30.450.290">
    <property type="match status" value="1"/>
</dbReference>
<feature type="domain" description="PAS" evidence="9">
    <location>
        <begin position="247"/>
        <end position="302"/>
    </location>
</feature>
<dbReference type="PROSITE" id="PS50112">
    <property type="entry name" value="PAS"/>
    <property type="match status" value="2"/>
</dbReference>
<accession>A0ABR9NRL9</accession>
<dbReference type="Pfam" id="PF02518">
    <property type="entry name" value="HATPase_c"/>
    <property type="match status" value="1"/>
</dbReference>
<dbReference type="Pfam" id="PF13426">
    <property type="entry name" value="PAS_9"/>
    <property type="match status" value="1"/>
</dbReference>
<dbReference type="PROSITE" id="PS50110">
    <property type="entry name" value="RESPONSE_REGULATORY"/>
    <property type="match status" value="1"/>
</dbReference>
<evidence type="ECO:0000256" key="4">
    <source>
        <dbReference type="PROSITE-ProRule" id="PRU00169"/>
    </source>
</evidence>
<dbReference type="EC" id="2.7.13.3" evidence="2"/>
<evidence type="ECO:0000259" key="8">
    <source>
        <dbReference type="PROSITE" id="PS50110"/>
    </source>
</evidence>
<evidence type="ECO:0000313" key="12">
    <source>
        <dbReference type="Proteomes" id="UP000618926"/>
    </source>
</evidence>
<evidence type="ECO:0000256" key="1">
    <source>
        <dbReference type="ARBA" id="ARBA00000085"/>
    </source>
</evidence>
<keyword evidence="6" id="KW-1133">Transmembrane helix</keyword>
<keyword evidence="5" id="KW-0175">Coiled coil</keyword>
<dbReference type="InterPro" id="IPR036890">
    <property type="entry name" value="HATPase_C_sf"/>
</dbReference>
<feature type="coiled-coil region" evidence="5">
    <location>
        <begin position="365"/>
        <end position="420"/>
    </location>
</feature>
<dbReference type="SMART" id="SM00448">
    <property type="entry name" value="REC"/>
    <property type="match status" value="1"/>
</dbReference>
<dbReference type="SUPFAM" id="SSF55785">
    <property type="entry name" value="PYP-like sensor domain (PAS domain)"/>
    <property type="match status" value="2"/>
</dbReference>
<feature type="domain" description="PAS" evidence="9">
    <location>
        <begin position="417"/>
        <end position="462"/>
    </location>
</feature>
<dbReference type="CDD" id="cd00156">
    <property type="entry name" value="REC"/>
    <property type="match status" value="1"/>
</dbReference>
<dbReference type="Gene3D" id="3.30.565.10">
    <property type="entry name" value="Histidine kinase-like ATPase, C-terminal domain"/>
    <property type="match status" value="1"/>
</dbReference>
<dbReference type="CDD" id="cd00130">
    <property type="entry name" value="PAS"/>
    <property type="match status" value="2"/>
</dbReference>
<dbReference type="Pfam" id="PF00512">
    <property type="entry name" value="HisKA"/>
    <property type="match status" value="1"/>
</dbReference>
<evidence type="ECO:0000313" key="11">
    <source>
        <dbReference type="EMBL" id="MBE2886891.1"/>
    </source>
</evidence>
<comment type="catalytic activity">
    <reaction evidence="1">
        <text>ATP + protein L-histidine = ADP + protein N-phospho-L-histidine.</text>
        <dbReference type="EC" id="2.7.13.3"/>
    </reaction>
</comment>
<dbReference type="InterPro" id="IPR036097">
    <property type="entry name" value="HisK_dim/P_sf"/>
</dbReference>
<dbReference type="SMART" id="SM00387">
    <property type="entry name" value="HATPase_c"/>
    <property type="match status" value="1"/>
</dbReference>
<dbReference type="InterPro" id="IPR021796">
    <property type="entry name" value="Tll0287-like_dom"/>
</dbReference>
<protein>
    <recommendedName>
        <fullName evidence="2">histidine kinase</fullName>
        <ecNumber evidence="2">2.7.13.3</ecNumber>
    </recommendedName>
</protein>
<keyword evidence="6" id="KW-0812">Transmembrane</keyword>
<dbReference type="Proteomes" id="UP000618926">
    <property type="component" value="Unassembled WGS sequence"/>
</dbReference>
<evidence type="ECO:0000256" key="5">
    <source>
        <dbReference type="SAM" id="Coils"/>
    </source>
</evidence>
<evidence type="ECO:0000259" key="9">
    <source>
        <dbReference type="PROSITE" id="PS50112"/>
    </source>
</evidence>
<dbReference type="InterPro" id="IPR013655">
    <property type="entry name" value="PAS_fold_3"/>
</dbReference>
<dbReference type="EMBL" id="JADBFD010000003">
    <property type="protein sequence ID" value="MBE2886891.1"/>
    <property type="molecule type" value="Genomic_DNA"/>
</dbReference>
<proteinExistence type="predicted"/>
<dbReference type="Pfam" id="PF11845">
    <property type="entry name" value="Tll0287-like"/>
    <property type="match status" value="1"/>
</dbReference>
<dbReference type="NCBIfam" id="TIGR00229">
    <property type="entry name" value="sensory_box"/>
    <property type="match status" value="2"/>
</dbReference>
<dbReference type="InterPro" id="IPR005467">
    <property type="entry name" value="His_kinase_dom"/>
</dbReference>
<evidence type="ECO:0000256" key="3">
    <source>
        <dbReference type="ARBA" id="ARBA00022553"/>
    </source>
</evidence>
<dbReference type="SMART" id="SM00091">
    <property type="entry name" value="PAS"/>
    <property type="match status" value="2"/>
</dbReference>
<evidence type="ECO:0000256" key="6">
    <source>
        <dbReference type="SAM" id="Phobius"/>
    </source>
</evidence>
<dbReference type="PROSITE" id="PS50113">
    <property type="entry name" value="PAC"/>
    <property type="match status" value="1"/>
</dbReference>
<comment type="caution">
    <text evidence="11">The sequence shown here is derived from an EMBL/GenBank/DDBJ whole genome shotgun (WGS) entry which is preliminary data.</text>
</comment>